<dbReference type="EMBL" id="BSUM01000001">
    <property type="protein sequence ID" value="GMA33582.1"/>
    <property type="molecule type" value="Genomic_DNA"/>
</dbReference>
<gene>
    <name evidence="2" type="ORF">GCM10025875_00750</name>
    <name evidence="3" type="ORF">GCM10025875_35740</name>
</gene>
<protein>
    <submittedName>
        <fullName evidence="2">Uncharacterized protein</fullName>
    </submittedName>
</protein>
<keyword evidence="4" id="KW-1185">Reference proteome</keyword>
<accession>A0AA37UMU7</accession>
<proteinExistence type="predicted"/>
<dbReference type="AlphaFoldDB" id="A0AA37UMU7"/>
<sequence length="73" mass="7276">MAEGPAVAGASAAPASSVVADEVGAVAIGCSLRSVAAVEPWTRPILRRAPDGIGPPSRMALSEPIIDPVLTQT</sequence>
<evidence type="ECO:0000313" key="3">
    <source>
        <dbReference type="EMBL" id="GMA33582.1"/>
    </source>
</evidence>
<comment type="caution">
    <text evidence="2">The sequence shown here is derived from an EMBL/GenBank/DDBJ whole genome shotgun (WGS) entry which is preliminary data.</text>
</comment>
<reference evidence="2" key="1">
    <citation type="journal article" date="2014" name="Int. J. Syst. Evol. Microbiol.">
        <title>Complete genome sequence of Corynebacterium casei LMG S-19264T (=DSM 44701T), isolated from a smear-ripened cheese.</title>
        <authorList>
            <consortium name="US DOE Joint Genome Institute (JGI-PGF)"/>
            <person name="Walter F."/>
            <person name="Albersmeier A."/>
            <person name="Kalinowski J."/>
            <person name="Ruckert C."/>
        </authorList>
    </citation>
    <scope>NUCLEOTIDE SEQUENCE</scope>
    <source>
        <strain evidence="2">NBRC 112290</strain>
    </source>
</reference>
<evidence type="ECO:0000313" key="4">
    <source>
        <dbReference type="Proteomes" id="UP001157161"/>
    </source>
</evidence>
<evidence type="ECO:0000313" key="2">
    <source>
        <dbReference type="EMBL" id="GMA30083.1"/>
    </source>
</evidence>
<dbReference type="Proteomes" id="UP001157161">
    <property type="component" value="Unassembled WGS sequence"/>
</dbReference>
<evidence type="ECO:0000256" key="1">
    <source>
        <dbReference type="SAM" id="MobiDB-lite"/>
    </source>
</evidence>
<name>A0AA37UMU7_9MICO</name>
<feature type="region of interest" description="Disordered" evidence="1">
    <location>
        <begin position="46"/>
        <end position="73"/>
    </location>
</feature>
<organism evidence="2 4">
    <name type="scientific">Litorihabitans aurantiacus</name>
    <dbReference type="NCBI Taxonomy" id="1930061"/>
    <lineage>
        <taxon>Bacteria</taxon>
        <taxon>Bacillati</taxon>
        <taxon>Actinomycetota</taxon>
        <taxon>Actinomycetes</taxon>
        <taxon>Micrococcales</taxon>
        <taxon>Beutenbergiaceae</taxon>
        <taxon>Litorihabitans</taxon>
    </lineage>
</organism>
<dbReference type="EMBL" id="BSUM01000001">
    <property type="protein sequence ID" value="GMA30083.1"/>
    <property type="molecule type" value="Genomic_DNA"/>
</dbReference>
<reference evidence="2" key="2">
    <citation type="submission" date="2023-02" db="EMBL/GenBank/DDBJ databases">
        <authorList>
            <person name="Sun Q."/>
            <person name="Mori K."/>
        </authorList>
    </citation>
    <scope>NUCLEOTIDE SEQUENCE</scope>
    <source>
        <strain evidence="2">NBRC 112290</strain>
    </source>
</reference>